<reference evidence="2" key="1">
    <citation type="journal article" date="2022" name="bioRxiv">
        <title>Sequencing and chromosome-scale assembly of the giantPleurodeles waltlgenome.</title>
        <authorList>
            <person name="Brown T."/>
            <person name="Elewa A."/>
            <person name="Iarovenko S."/>
            <person name="Subramanian E."/>
            <person name="Araus A.J."/>
            <person name="Petzold A."/>
            <person name="Susuki M."/>
            <person name="Suzuki K.-i.T."/>
            <person name="Hayashi T."/>
            <person name="Toyoda A."/>
            <person name="Oliveira C."/>
            <person name="Osipova E."/>
            <person name="Leigh N.D."/>
            <person name="Simon A."/>
            <person name="Yun M.H."/>
        </authorList>
    </citation>
    <scope>NUCLEOTIDE SEQUENCE</scope>
    <source>
        <strain evidence="2">20211129_DDA</strain>
        <tissue evidence="2">Liver</tissue>
    </source>
</reference>
<name>A0AAV7WTK6_PLEWA</name>
<dbReference type="EMBL" id="JANPWB010000001">
    <property type="protein sequence ID" value="KAJ1215813.1"/>
    <property type="molecule type" value="Genomic_DNA"/>
</dbReference>
<accession>A0AAV7WTK6</accession>
<sequence length="167" mass="17880">MPESSAPGPNLIICGVLCRITAVLCPQACRCNVGKCKEQREHTGVIQSGSWVDHVTCSPAHAVTSCGPCCLTRCAAGACQAHRVPEGEDRACIACQDWGSGGERANKDGWDAAAPWAHVIWGPWRCWAAYGLGSARRQQSFWMGPDAVPLPLHLWSRHPGHLIGLGC</sequence>
<proteinExistence type="predicted"/>
<dbReference type="AlphaFoldDB" id="A0AAV7WTK6"/>
<feature type="signal peptide" evidence="1">
    <location>
        <begin position="1"/>
        <end position="22"/>
    </location>
</feature>
<protein>
    <submittedName>
        <fullName evidence="2">Uncharacterized protein</fullName>
    </submittedName>
</protein>
<evidence type="ECO:0000313" key="2">
    <source>
        <dbReference type="EMBL" id="KAJ1215813.1"/>
    </source>
</evidence>
<gene>
    <name evidence="2" type="ORF">NDU88_003420</name>
</gene>
<comment type="caution">
    <text evidence="2">The sequence shown here is derived from an EMBL/GenBank/DDBJ whole genome shotgun (WGS) entry which is preliminary data.</text>
</comment>
<dbReference type="Proteomes" id="UP001066276">
    <property type="component" value="Chromosome 1_1"/>
</dbReference>
<keyword evidence="3" id="KW-1185">Reference proteome</keyword>
<evidence type="ECO:0000313" key="3">
    <source>
        <dbReference type="Proteomes" id="UP001066276"/>
    </source>
</evidence>
<evidence type="ECO:0000256" key="1">
    <source>
        <dbReference type="SAM" id="SignalP"/>
    </source>
</evidence>
<feature type="chain" id="PRO_5043731434" evidence="1">
    <location>
        <begin position="23"/>
        <end position="167"/>
    </location>
</feature>
<keyword evidence="1" id="KW-0732">Signal</keyword>
<organism evidence="2 3">
    <name type="scientific">Pleurodeles waltl</name>
    <name type="common">Iberian ribbed newt</name>
    <dbReference type="NCBI Taxonomy" id="8319"/>
    <lineage>
        <taxon>Eukaryota</taxon>
        <taxon>Metazoa</taxon>
        <taxon>Chordata</taxon>
        <taxon>Craniata</taxon>
        <taxon>Vertebrata</taxon>
        <taxon>Euteleostomi</taxon>
        <taxon>Amphibia</taxon>
        <taxon>Batrachia</taxon>
        <taxon>Caudata</taxon>
        <taxon>Salamandroidea</taxon>
        <taxon>Salamandridae</taxon>
        <taxon>Pleurodelinae</taxon>
        <taxon>Pleurodeles</taxon>
    </lineage>
</organism>